<gene>
    <name evidence="1" type="ORF">MANES_15G183310v8</name>
</gene>
<organism evidence="1 2">
    <name type="scientific">Manihot esculenta</name>
    <name type="common">Cassava</name>
    <name type="synonym">Jatropha manihot</name>
    <dbReference type="NCBI Taxonomy" id="3983"/>
    <lineage>
        <taxon>Eukaryota</taxon>
        <taxon>Viridiplantae</taxon>
        <taxon>Streptophyta</taxon>
        <taxon>Embryophyta</taxon>
        <taxon>Tracheophyta</taxon>
        <taxon>Spermatophyta</taxon>
        <taxon>Magnoliopsida</taxon>
        <taxon>eudicotyledons</taxon>
        <taxon>Gunneridae</taxon>
        <taxon>Pentapetalae</taxon>
        <taxon>rosids</taxon>
        <taxon>fabids</taxon>
        <taxon>Malpighiales</taxon>
        <taxon>Euphorbiaceae</taxon>
        <taxon>Crotonoideae</taxon>
        <taxon>Manihoteae</taxon>
        <taxon>Manihot</taxon>
    </lineage>
</organism>
<comment type="caution">
    <text evidence="1">The sequence shown here is derived from an EMBL/GenBank/DDBJ whole genome shotgun (WGS) entry which is preliminary data.</text>
</comment>
<dbReference type="EMBL" id="CM004401">
    <property type="protein sequence ID" value="KAG8638111.1"/>
    <property type="molecule type" value="Genomic_DNA"/>
</dbReference>
<evidence type="ECO:0000313" key="2">
    <source>
        <dbReference type="Proteomes" id="UP000091857"/>
    </source>
</evidence>
<reference evidence="2" key="1">
    <citation type="journal article" date="2016" name="Nat. Biotechnol.">
        <title>Sequencing wild and cultivated cassava and related species reveals extensive interspecific hybridization and genetic diversity.</title>
        <authorList>
            <person name="Bredeson J.V."/>
            <person name="Lyons J.B."/>
            <person name="Prochnik S.E."/>
            <person name="Wu G.A."/>
            <person name="Ha C.M."/>
            <person name="Edsinger-Gonzales E."/>
            <person name="Grimwood J."/>
            <person name="Schmutz J."/>
            <person name="Rabbi I.Y."/>
            <person name="Egesi C."/>
            <person name="Nauluvula P."/>
            <person name="Lebot V."/>
            <person name="Ndunguru J."/>
            <person name="Mkamilo G."/>
            <person name="Bart R.S."/>
            <person name="Setter T.L."/>
            <person name="Gleadow R.M."/>
            <person name="Kulakow P."/>
            <person name="Ferguson M.E."/>
            <person name="Rounsley S."/>
            <person name="Rokhsar D.S."/>
        </authorList>
    </citation>
    <scope>NUCLEOTIDE SEQUENCE [LARGE SCALE GENOMIC DNA]</scope>
    <source>
        <strain evidence="2">cv. AM560-2</strain>
    </source>
</reference>
<accession>A0ACB7GHB7</accession>
<proteinExistence type="predicted"/>
<name>A0ACB7GHB7_MANES</name>
<evidence type="ECO:0000313" key="1">
    <source>
        <dbReference type="EMBL" id="KAG8638111.1"/>
    </source>
</evidence>
<protein>
    <submittedName>
        <fullName evidence="1">Uncharacterized protein</fullName>
    </submittedName>
</protein>
<sequence>MRSLASLVSAVQGATAATTRPAPEKATLPTIAWRQRVADERDATIGNSISDGIREGNRDPTFYLIALPLPSPGNIKPACLRRANHLSPATPIVGHTRAEHGRRDRVPLNTISRKFISFFILFIKIYLIKIKTISILDKL</sequence>
<dbReference type="Proteomes" id="UP000091857">
    <property type="component" value="Chromosome 15"/>
</dbReference>
<keyword evidence="2" id="KW-1185">Reference proteome</keyword>